<evidence type="ECO:0000256" key="2">
    <source>
        <dbReference type="ARBA" id="ARBA00008072"/>
    </source>
</evidence>
<evidence type="ECO:0000313" key="8">
    <source>
        <dbReference type="EMBL" id="TKA34024.1"/>
    </source>
</evidence>
<dbReference type="SUPFAM" id="SSF51735">
    <property type="entry name" value="NAD(P)-binding Rossmann-fold domains"/>
    <property type="match status" value="1"/>
</dbReference>
<dbReference type="GO" id="GO:0005737">
    <property type="term" value="C:cytoplasm"/>
    <property type="evidence" value="ECO:0007669"/>
    <property type="project" value="TreeGrafter"/>
</dbReference>
<reference evidence="8 9" key="1">
    <citation type="submission" date="2017-03" db="EMBL/GenBank/DDBJ databases">
        <title>Genomes of endolithic fungi from Antarctica.</title>
        <authorList>
            <person name="Coleine C."/>
            <person name="Masonjones S."/>
            <person name="Stajich J.E."/>
        </authorList>
    </citation>
    <scope>NUCLEOTIDE SEQUENCE [LARGE SCALE GENOMIC DNA]</scope>
    <source>
        <strain evidence="8 9">CCFEE 6315</strain>
    </source>
</reference>
<dbReference type="Proteomes" id="UP000308549">
    <property type="component" value="Unassembled WGS sequence"/>
</dbReference>
<feature type="domain" description="Alcohol dehydrogenase-like C-terminal" evidence="6">
    <location>
        <begin position="202"/>
        <end position="329"/>
    </location>
</feature>
<evidence type="ECO:0000313" key="9">
    <source>
        <dbReference type="Proteomes" id="UP000308549"/>
    </source>
</evidence>
<dbReference type="CDD" id="cd08233">
    <property type="entry name" value="butanediol_DH_like"/>
    <property type="match status" value="1"/>
</dbReference>
<evidence type="ECO:0000259" key="6">
    <source>
        <dbReference type="Pfam" id="PF00107"/>
    </source>
</evidence>
<dbReference type="Gene3D" id="3.40.50.720">
    <property type="entry name" value="NAD(P)-binding Rossmann-like Domain"/>
    <property type="match status" value="1"/>
</dbReference>
<dbReference type="GO" id="GO:0000721">
    <property type="term" value="F:(R,R)-butanediol dehydrogenase activity"/>
    <property type="evidence" value="ECO:0007669"/>
    <property type="project" value="TreeGrafter"/>
</dbReference>
<evidence type="ECO:0000256" key="1">
    <source>
        <dbReference type="ARBA" id="ARBA00001947"/>
    </source>
</evidence>
<keyword evidence="5" id="KW-0560">Oxidoreductase</keyword>
<dbReference type="InterPro" id="IPR013149">
    <property type="entry name" value="ADH-like_C"/>
</dbReference>
<dbReference type="InterPro" id="IPR036291">
    <property type="entry name" value="NAD(P)-bd_dom_sf"/>
</dbReference>
<proteinExistence type="inferred from homology"/>
<dbReference type="GO" id="GO:0034079">
    <property type="term" value="P:butanediol biosynthetic process"/>
    <property type="evidence" value="ECO:0007669"/>
    <property type="project" value="TreeGrafter"/>
</dbReference>
<dbReference type="Pfam" id="PF08240">
    <property type="entry name" value="ADH_N"/>
    <property type="match status" value="1"/>
</dbReference>
<dbReference type="InterPro" id="IPR011032">
    <property type="entry name" value="GroES-like_sf"/>
</dbReference>
<dbReference type="PANTHER" id="PTHR43161:SF23">
    <property type="entry name" value="(R,R)-BUTANEDIOL DEHYDROGENASE-RELATED"/>
    <property type="match status" value="1"/>
</dbReference>
<dbReference type="EMBL" id="NAJL01000001">
    <property type="protein sequence ID" value="TKA34024.1"/>
    <property type="molecule type" value="Genomic_DNA"/>
</dbReference>
<evidence type="ECO:0000256" key="4">
    <source>
        <dbReference type="ARBA" id="ARBA00022833"/>
    </source>
</evidence>
<keyword evidence="9" id="KW-1185">Reference proteome</keyword>
<evidence type="ECO:0000259" key="7">
    <source>
        <dbReference type="Pfam" id="PF08240"/>
    </source>
</evidence>
<dbReference type="Pfam" id="PF00107">
    <property type="entry name" value="ADH_zinc_N"/>
    <property type="match status" value="1"/>
</dbReference>
<comment type="similarity">
    <text evidence="2">Belongs to the zinc-containing alcohol dehydrogenase family.</text>
</comment>
<comment type="caution">
    <text evidence="8">The sequence shown here is derived from an EMBL/GenBank/DDBJ whole genome shotgun (WGS) entry which is preliminary data.</text>
</comment>
<organism evidence="8 9">
    <name type="scientific">Salinomyces thailandicus</name>
    <dbReference type="NCBI Taxonomy" id="706561"/>
    <lineage>
        <taxon>Eukaryota</taxon>
        <taxon>Fungi</taxon>
        <taxon>Dikarya</taxon>
        <taxon>Ascomycota</taxon>
        <taxon>Pezizomycotina</taxon>
        <taxon>Dothideomycetes</taxon>
        <taxon>Dothideomycetidae</taxon>
        <taxon>Mycosphaerellales</taxon>
        <taxon>Teratosphaeriaceae</taxon>
        <taxon>Salinomyces</taxon>
    </lineage>
</organism>
<sequence>MARRVGGRGRVPFARDVLKSGWDTDIRIVDDLEPPECGEGQVRIAPAYVGICGTDLHEFLGGPNFAPTTPHPVTKDTIPITIGHEFSGTILELGPNPTHPDLHVGQTCAIQPSVYCAQCAACKAGAENACLNGGFIGLSGGGGGMSEQVVVPASACHPLPANVDLDVAALVEPLAVAWHAVDASPIANSKVAPNCVVFGGGPIGLAVIQVLRARGAKTVICIEIAKRRQDFARDFGAHHVIDPTKHDVVSTAFELCGGEQPPDLAFDCAGVPSTIETACKVIKSRGTVVNVAIWERSVPFNPNWLVFREAQYQAVLGYQRKDFQGVIRALGDGSIRPKGMITGKIRMDRLVEDGYWALIKEKDKHVKILVDVEAR</sequence>
<evidence type="ECO:0000256" key="5">
    <source>
        <dbReference type="ARBA" id="ARBA00023002"/>
    </source>
</evidence>
<dbReference type="AlphaFoldDB" id="A0A4U0UF06"/>
<dbReference type="SUPFAM" id="SSF50129">
    <property type="entry name" value="GroES-like"/>
    <property type="match status" value="1"/>
</dbReference>
<keyword evidence="3" id="KW-0479">Metal-binding</keyword>
<name>A0A4U0UF06_9PEZI</name>
<dbReference type="InterPro" id="IPR013154">
    <property type="entry name" value="ADH-like_N"/>
</dbReference>
<comment type="cofactor">
    <cofactor evidence="1">
        <name>Zn(2+)</name>
        <dbReference type="ChEBI" id="CHEBI:29105"/>
    </cofactor>
</comment>
<dbReference type="OrthoDB" id="3941538at2759"/>
<dbReference type="Gene3D" id="3.90.180.10">
    <property type="entry name" value="Medium-chain alcohol dehydrogenases, catalytic domain"/>
    <property type="match status" value="1"/>
</dbReference>
<feature type="domain" description="Alcohol dehydrogenase-like N-terminal" evidence="7">
    <location>
        <begin position="38"/>
        <end position="160"/>
    </location>
</feature>
<keyword evidence="4" id="KW-0862">Zinc</keyword>
<dbReference type="PANTHER" id="PTHR43161">
    <property type="entry name" value="SORBITOL DEHYDROGENASE"/>
    <property type="match status" value="1"/>
</dbReference>
<protein>
    <recommendedName>
        <fullName evidence="10">Enoyl reductase (ER) domain-containing protein</fullName>
    </recommendedName>
</protein>
<evidence type="ECO:0000256" key="3">
    <source>
        <dbReference type="ARBA" id="ARBA00022723"/>
    </source>
</evidence>
<accession>A0A4U0UF06</accession>
<gene>
    <name evidence="8" type="ORF">B0A50_00004</name>
</gene>
<dbReference type="GO" id="GO:0046872">
    <property type="term" value="F:metal ion binding"/>
    <property type="evidence" value="ECO:0007669"/>
    <property type="project" value="UniProtKB-KW"/>
</dbReference>
<evidence type="ECO:0008006" key="10">
    <source>
        <dbReference type="Google" id="ProtNLM"/>
    </source>
</evidence>